<evidence type="ECO:0000313" key="2">
    <source>
        <dbReference type="Proteomes" id="UP000466445"/>
    </source>
</evidence>
<keyword evidence="2" id="KW-1185">Reference proteome</keyword>
<dbReference type="EMBL" id="AP022595">
    <property type="protein sequence ID" value="BBY59521.1"/>
    <property type="molecule type" value="Genomic_DNA"/>
</dbReference>
<organism evidence="1 2">
    <name type="scientific">Mycolicibacterium sarraceniae</name>
    <dbReference type="NCBI Taxonomy" id="1534348"/>
    <lineage>
        <taxon>Bacteria</taxon>
        <taxon>Bacillati</taxon>
        <taxon>Actinomycetota</taxon>
        <taxon>Actinomycetes</taxon>
        <taxon>Mycobacteriales</taxon>
        <taxon>Mycobacteriaceae</taxon>
        <taxon>Mycolicibacterium</taxon>
    </lineage>
</organism>
<gene>
    <name evidence="1" type="ORF">MSAR_26570</name>
</gene>
<sequence length="288" mass="32234">MQRPFVGSRALATGAVANKYRLRTEFRAVFPDVYVRDDGLALTLRQLTEAAWLWSGEQGIVSGVAALALHGAKWVQDGVPVDLIHPNPRAPRGIITHRDTLFPGEFGLRAGLPATTAARTAFDLGRWLGRNDAVARLDALGHATGFDREQVLEISRRHPGARHTRRLNTALAVHDPGAQSPQETWLRLLVIDAGYPRPRTQIPVDCGDGYPRYHLDLGWEDRMIGMEYDGAHHRSDPDQARHDIVRHETLAELGWIVIRVVAGMRRAEILRRLGRVWSSSVRTDRRIA</sequence>
<dbReference type="SUPFAM" id="SSF52980">
    <property type="entry name" value="Restriction endonuclease-like"/>
    <property type="match status" value="1"/>
</dbReference>
<dbReference type="Gene3D" id="3.40.960.10">
    <property type="entry name" value="VSR Endonuclease"/>
    <property type="match status" value="1"/>
</dbReference>
<protein>
    <recommendedName>
        <fullName evidence="3">DUF559 domain-containing protein</fullName>
    </recommendedName>
</protein>
<reference evidence="1 2" key="1">
    <citation type="journal article" date="2019" name="Emerg. Microbes Infect.">
        <title>Comprehensive subspecies identification of 175 nontuberculous mycobacteria species based on 7547 genomic profiles.</title>
        <authorList>
            <person name="Matsumoto Y."/>
            <person name="Kinjo T."/>
            <person name="Motooka D."/>
            <person name="Nabeya D."/>
            <person name="Jung N."/>
            <person name="Uechi K."/>
            <person name="Horii T."/>
            <person name="Iida T."/>
            <person name="Fujita J."/>
            <person name="Nakamura S."/>
        </authorList>
    </citation>
    <scope>NUCLEOTIDE SEQUENCE [LARGE SCALE GENOMIC DNA]</scope>
    <source>
        <strain evidence="1 2">JCM 30395</strain>
    </source>
</reference>
<dbReference type="AlphaFoldDB" id="A0A7I7ST29"/>
<dbReference type="KEGG" id="msar:MSAR_26570"/>
<dbReference type="InterPro" id="IPR011335">
    <property type="entry name" value="Restrct_endonuc-II-like"/>
</dbReference>
<accession>A0A7I7ST29</accession>
<dbReference type="Proteomes" id="UP000466445">
    <property type="component" value="Chromosome"/>
</dbReference>
<name>A0A7I7ST29_9MYCO</name>
<proteinExistence type="predicted"/>
<evidence type="ECO:0008006" key="3">
    <source>
        <dbReference type="Google" id="ProtNLM"/>
    </source>
</evidence>
<evidence type="ECO:0000313" key="1">
    <source>
        <dbReference type="EMBL" id="BBY59521.1"/>
    </source>
</evidence>
<dbReference type="RefSeq" id="WP_163697549.1">
    <property type="nucleotide sequence ID" value="NZ_AP022595.1"/>
</dbReference>